<comment type="pathway">
    <text evidence="4 17">Cell wall biogenesis; peptidoglycan biosynthesis.</text>
</comment>
<dbReference type="InterPro" id="IPR006094">
    <property type="entry name" value="Oxid_FAD_bind_N"/>
</dbReference>
<dbReference type="Pfam" id="PF02873">
    <property type="entry name" value="MurB_C"/>
    <property type="match status" value="1"/>
</dbReference>
<evidence type="ECO:0000256" key="17">
    <source>
        <dbReference type="HAMAP-Rule" id="MF_00037"/>
    </source>
</evidence>
<feature type="active site" evidence="17">
    <location>
        <position position="329"/>
    </location>
</feature>
<dbReference type="GO" id="GO:0008762">
    <property type="term" value="F:UDP-N-acetylmuramate dehydrogenase activity"/>
    <property type="evidence" value="ECO:0007669"/>
    <property type="project" value="UniProtKB-EC"/>
</dbReference>
<comment type="function">
    <text evidence="2 17">Cell wall formation.</text>
</comment>
<evidence type="ECO:0000313" key="19">
    <source>
        <dbReference type="EMBL" id="WXG67043.1"/>
    </source>
</evidence>
<dbReference type="EMBL" id="CP147846">
    <property type="protein sequence ID" value="WXG67043.1"/>
    <property type="molecule type" value="Genomic_DNA"/>
</dbReference>
<evidence type="ECO:0000256" key="15">
    <source>
        <dbReference type="ARBA" id="ARBA00023316"/>
    </source>
</evidence>
<evidence type="ECO:0000256" key="5">
    <source>
        <dbReference type="ARBA" id="ARBA00010485"/>
    </source>
</evidence>
<accession>A0ABZ2PIU6</accession>
<feature type="domain" description="FAD-binding PCMH-type" evidence="18">
    <location>
        <begin position="13"/>
        <end position="207"/>
    </location>
</feature>
<dbReference type="InterPro" id="IPR003170">
    <property type="entry name" value="MurB"/>
</dbReference>
<dbReference type="PROSITE" id="PS51387">
    <property type="entry name" value="FAD_PCMH"/>
    <property type="match status" value="1"/>
</dbReference>
<keyword evidence="14 17" id="KW-0131">Cell cycle</keyword>
<comment type="similarity">
    <text evidence="5 17">Belongs to the MurB family.</text>
</comment>
<comment type="caution">
    <text evidence="17">Lacks conserved residue(s) required for the propagation of feature annotation.</text>
</comment>
<evidence type="ECO:0000256" key="3">
    <source>
        <dbReference type="ARBA" id="ARBA00004496"/>
    </source>
</evidence>
<keyword evidence="7 17" id="KW-0132">Cell division</keyword>
<dbReference type="InterPro" id="IPR016167">
    <property type="entry name" value="FAD-bd_PCMH_sub1"/>
</dbReference>
<dbReference type="Gene3D" id="3.30.43.10">
    <property type="entry name" value="Uridine Diphospho-n-acetylenolpyruvylglucosamine Reductase, domain 2"/>
    <property type="match status" value="1"/>
</dbReference>
<comment type="subcellular location">
    <subcellularLocation>
        <location evidence="3 17">Cytoplasm</location>
    </subcellularLocation>
</comment>
<dbReference type="PANTHER" id="PTHR21071">
    <property type="entry name" value="UDP-N-ACETYLENOLPYRUVOYLGLUCOSAMINE REDUCTASE"/>
    <property type="match status" value="1"/>
</dbReference>
<dbReference type="InterPro" id="IPR036318">
    <property type="entry name" value="FAD-bd_PCMH-like_sf"/>
</dbReference>
<evidence type="ECO:0000256" key="11">
    <source>
        <dbReference type="ARBA" id="ARBA00022960"/>
    </source>
</evidence>
<dbReference type="NCBIfam" id="TIGR00179">
    <property type="entry name" value="murB"/>
    <property type="match status" value="1"/>
</dbReference>
<comment type="cofactor">
    <cofactor evidence="1 17">
        <name>FAD</name>
        <dbReference type="ChEBI" id="CHEBI:57692"/>
    </cofactor>
</comment>
<protein>
    <recommendedName>
        <fullName evidence="17">UDP-N-acetylenolpyruvoylglucosamine reductase</fullName>
        <ecNumber evidence="17">1.3.1.98</ecNumber>
    </recommendedName>
    <alternativeName>
        <fullName evidence="17">UDP-N-acetylmuramate dehydrogenase</fullName>
    </alternativeName>
</protein>
<evidence type="ECO:0000256" key="14">
    <source>
        <dbReference type="ARBA" id="ARBA00023306"/>
    </source>
</evidence>
<evidence type="ECO:0000256" key="2">
    <source>
        <dbReference type="ARBA" id="ARBA00003921"/>
    </source>
</evidence>
<keyword evidence="8 17" id="KW-0285">Flavoprotein</keyword>
<gene>
    <name evidence="17" type="primary">murB</name>
    <name evidence="19" type="ORF">WDS16_17485</name>
</gene>
<keyword evidence="10 17" id="KW-0521">NADP</keyword>
<dbReference type="SUPFAM" id="SSF56194">
    <property type="entry name" value="Uridine diphospho-N-Acetylenolpyruvylglucosamine reductase, MurB, C-terminal domain"/>
    <property type="match status" value="1"/>
</dbReference>
<evidence type="ECO:0000313" key="20">
    <source>
        <dbReference type="Proteomes" id="UP001432000"/>
    </source>
</evidence>
<dbReference type="RefSeq" id="WP_338886467.1">
    <property type="nucleotide sequence ID" value="NZ_CP147846.1"/>
</dbReference>
<keyword evidence="20" id="KW-1185">Reference proteome</keyword>
<sequence length="338" mass="35248">MPTAISELTTMRLGGPAREFAVATTSDELVALVRDADASGTPVLLIGGGSNLVVGDQGFDGLVVKVETSGVRVDGNSMSVAAGERWDTVVATSLSEGLAGLEALSGIPGLAGATPVQNVGAYGTVTSDVLDSLTVYDRETGTTEVWTPDRCGFGLHRQSVFKHSTRYVILDTTMSLRRSRSSDPVRYAGLAERLGVTVGDTVAAAEVREAVLDLRGQKGMVLDAEDHDTWSVGSFFLNPVLTKVPATASRAPQYPDPSGIKIHAAWLIQNAGFAHGYGTDFGNGTVSLSTKHVLAITNRGGATTADVMALASHIRDGVQAEFGITLVPECDLVGCSLN</sequence>
<dbReference type="Gene3D" id="3.90.78.10">
    <property type="entry name" value="UDP-N-acetylenolpyruvoylglucosamine reductase, C-terminal domain"/>
    <property type="match status" value="1"/>
</dbReference>
<evidence type="ECO:0000256" key="12">
    <source>
        <dbReference type="ARBA" id="ARBA00022984"/>
    </source>
</evidence>
<name>A0ABZ2PIU6_9NOCA</name>
<evidence type="ECO:0000256" key="16">
    <source>
        <dbReference type="ARBA" id="ARBA00048914"/>
    </source>
</evidence>
<dbReference type="InterPro" id="IPR011601">
    <property type="entry name" value="MurB_C"/>
</dbReference>
<evidence type="ECO:0000256" key="9">
    <source>
        <dbReference type="ARBA" id="ARBA00022827"/>
    </source>
</evidence>
<keyword evidence="13 17" id="KW-0560">Oxidoreductase</keyword>
<evidence type="ECO:0000256" key="13">
    <source>
        <dbReference type="ARBA" id="ARBA00023002"/>
    </source>
</evidence>
<dbReference type="Proteomes" id="UP001432000">
    <property type="component" value="Chromosome"/>
</dbReference>
<dbReference type="InterPro" id="IPR016166">
    <property type="entry name" value="FAD-bd_PCMH"/>
</dbReference>
<evidence type="ECO:0000256" key="10">
    <source>
        <dbReference type="ARBA" id="ARBA00022857"/>
    </source>
</evidence>
<organism evidence="19 20">
    <name type="scientific">Rhodococcus sovatensis</name>
    <dbReference type="NCBI Taxonomy" id="1805840"/>
    <lineage>
        <taxon>Bacteria</taxon>
        <taxon>Bacillati</taxon>
        <taxon>Actinomycetota</taxon>
        <taxon>Actinomycetes</taxon>
        <taxon>Mycobacteriales</taxon>
        <taxon>Nocardiaceae</taxon>
        <taxon>Rhodococcus</taxon>
    </lineage>
</organism>
<keyword evidence="9 17" id="KW-0274">FAD</keyword>
<dbReference type="InterPro" id="IPR036635">
    <property type="entry name" value="MurB_C_sf"/>
</dbReference>
<evidence type="ECO:0000256" key="1">
    <source>
        <dbReference type="ARBA" id="ARBA00001974"/>
    </source>
</evidence>
<comment type="catalytic activity">
    <reaction evidence="16 17">
        <text>UDP-N-acetyl-alpha-D-muramate + NADP(+) = UDP-N-acetyl-3-O-(1-carboxyvinyl)-alpha-D-glucosamine + NADPH + H(+)</text>
        <dbReference type="Rhea" id="RHEA:12248"/>
        <dbReference type="ChEBI" id="CHEBI:15378"/>
        <dbReference type="ChEBI" id="CHEBI:57783"/>
        <dbReference type="ChEBI" id="CHEBI:58349"/>
        <dbReference type="ChEBI" id="CHEBI:68483"/>
        <dbReference type="ChEBI" id="CHEBI:70757"/>
        <dbReference type="EC" id="1.3.1.98"/>
    </reaction>
</comment>
<dbReference type="InterPro" id="IPR016169">
    <property type="entry name" value="FAD-bd_PCMH_sub2"/>
</dbReference>
<keyword evidence="6 17" id="KW-0963">Cytoplasm</keyword>
<dbReference type="EC" id="1.3.1.98" evidence="17"/>
<reference evidence="19 20" key="1">
    <citation type="submission" date="2024-03" db="EMBL/GenBank/DDBJ databases">
        <title>Natural products discovery in diverse microorganisms through a two-stage MS feature dereplication strategy.</title>
        <authorList>
            <person name="Zhang R."/>
        </authorList>
    </citation>
    <scope>NUCLEOTIDE SEQUENCE [LARGE SCALE GENOMIC DNA]</scope>
    <source>
        <strain evidence="19 20">18930</strain>
    </source>
</reference>
<feature type="active site" description="Proton donor" evidence="17">
    <location>
        <position position="234"/>
    </location>
</feature>
<evidence type="ECO:0000256" key="6">
    <source>
        <dbReference type="ARBA" id="ARBA00022490"/>
    </source>
</evidence>
<dbReference type="Gene3D" id="3.30.465.10">
    <property type="match status" value="1"/>
</dbReference>
<dbReference type="PANTHER" id="PTHR21071:SF4">
    <property type="entry name" value="UDP-N-ACETYLENOLPYRUVOYLGLUCOSAMINE REDUCTASE"/>
    <property type="match status" value="1"/>
</dbReference>
<dbReference type="Pfam" id="PF01565">
    <property type="entry name" value="FAD_binding_4"/>
    <property type="match status" value="1"/>
</dbReference>
<evidence type="ECO:0000259" key="18">
    <source>
        <dbReference type="PROSITE" id="PS51387"/>
    </source>
</evidence>
<dbReference type="HAMAP" id="MF_00037">
    <property type="entry name" value="MurB"/>
    <property type="match status" value="1"/>
</dbReference>
<proteinExistence type="inferred from homology"/>
<dbReference type="NCBIfam" id="NF010478">
    <property type="entry name" value="PRK13903.1"/>
    <property type="match status" value="1"/>
</dbReference>
<keyword evidence="11 17" id="KW-0133">Cell shape</keyword>
<keyword evidence="15 17" id="KW-0961">Cell wall biogenesis/degradation</keyword>
<keyword evidence="12 17" id="KW-0573">Peptidoglycan synthesis</keyword>
<evidence type="ECO:0000256" key="8">
    <source>
        <dbReference type="ARBA" id="ARBA00022630"/>
    </source>
</evidence>
<evidence type="ECO:0000256" key="4">
    <source>
        <dbReference type="ARBA" id="ARBA00004752"/>
    </source>
</evidence>
<dbReference type="SUPFAM" id="SSF56176">
    <property type="entry name" value="FAD-binding/transporter-associated domain-like"/>
    <property type="match status" value="1"/>
</dbReference>
<evidence type="ECO:0000256" key="7">
    <source>
        <dbReference type="ARBA" id="ARBA00022618"/>
    </source>
</evidence>